<name>A0A3N4IFV0_ASCIM</name>
<protein>
    <submittedName>
        <fullName evidence="1">Uncharacterized protein</fullName>
    </submittedName>
</protein>
<accession>A0A3N4IFV0</accession>
<sequence length="219" mass="25156">MCNHGRHQPPTHADHQGKIIQAIRHLNGIISSTKQPHAPWKVKTIKRNQQKPLVFTQKEQKPAEGSIMDYITRAIPLLAAYQKQPDWSNGDGSDFSYHIMDIVYDLCKDPYSVDIEKFPEFFSRLEAHIGDSSNAVWAIEKLGLVMPKGGLRLTKKEDDFLQASGDLMECMSRGSWRSWCSPRHIFTLALFRTGDADDKEIRRRIQAFEELDFDAEVDR</sequence>
<dbReference type="AlphaFoldDB" id="A0A3N4IFV0"/>
<keyword evidence="2" id="KW-1185">Reference proteome</keyword>
<reference evidence="1 2" key="1">
    <citation type="journal article" date="2018" name="Nat. Ecol. Evol.">
        <title>Pezizomycetes genomes reveal the molecular basis of ectomycorrhizal truffle lifestyle.</title>
        <authorList>
            <person name="Murat C."/>
            <person name="Payen T."/>
            <person name="Noel B."/>
            <person name="Kuo A."/>
            <person name="Morin E."/>
            <person name="Chen J."/>
            <person name="Kohler A."/>
            <person name="Krizsan K."/>
            <person name="Balestrini R."/>
            <person name="Da Silva C."/>
            <person name="Montanini B."/>
            <person name="Hainaut M."/>
            <person name="Levati E."/>
            <person name="Barry K.W."/>
            <person name="Belfiori B."/>
            <person name="Cichocki N."/>
            <person name="Clum A."/>
            <person name="Dockter R.B."/>
            <person name="Fauchery L."/>
            <person name="Guy J."/>
            <person name="Iotti M."/>
            <person name="Le Tacon F."/>
            <person name="Lindquist E.A."/>
            <person name="Lipzen A."/>
            <person name="Malagnac F."/>
            <person name="Mello A."/>
            <person name="Molinier V."/>
            <person name="Miyauchi S."/>
            <person name="Poulain J."/>
            <person name="Riccioni C."/>
            <person name="Rubini A."/>
            <person name="Sitrit Y."/>
            <person name="Splivallo R."/>
            <person name="Traeger S."/>
            <person name="Wang M."/>
            <person name="Zifcakova L."/>
            <person name="Wipf D."/>
            <person name="Zambonelli A."/>
            <person name="Paolocci F."/>
            <person name="Nowrousian M."/>
            <person name="Ottonello S."/>
            <person name="Baldrian P."/>
            <person name="Spatafora J.W."/>
            <person name="Henrissat B."/>
            <person name="Nagy L.G."/>
            <person name="Aury J.M."/>
            <person name="Wincker P."/>
            <person name="Grigoriev I.V."/>
            <person name="Bonfante P."/>
            <person name="Martin F.M."/>
        </authorList>
    </citation>
    <scope>NUCLEOTIDE SEQUENCE [LARGE SCALE GENOMIC DNA]</scope>
    <source>
        <strain evidence="1 2">RN42</strain>
    </source>
</reference>
<dbReference type="EMBL" id="ML119659">
    <property type="protein sequence ID" value="RPA84317.1"/>
    <property type="molecule type" value="Genomic_DNA"/>
</dbReference>
<gene>
    <name evidence="1" type="ORF">BJ508DRAFT_374307</name>
</gene>
<organism evidence="1 2">
    <name type="scientific">Ascobolus immersus RN42</name>
    <dbReference type="NCBI Taxonomy" id="1160509"/>
    <lineage>
        <taxon>Eukaryota</taxon>
        <taxon>Fungi</taxon>
        <taxon>Dikarya</taxon>
        <taxon>Ascomycota</taxon>
        <taxon>Pezizomycotina</taxon>
        <taxon>Pezizomycetes</taxon>
        <taxon>Pezizales</taxon>
        <taxon>Ascobolaceae</taxon>
        <taxon>Ascobolus</taxon>
    </lineage>
</organism>
<dbReference type="Proteomes" id="UP000275078">
    <property type="component" value="Unassembled WGS sequence"/>
</dbReference>
<proteinExistence type="predicted"/>
<evidence type="ECO:0000313" key="2">
    <source>
        <dbReference type="Proteomes" id="UP000275078"/>
    </source>
</evidence>
<evidence type="ECO:0000313" key="1">
    <source>
        <dbReference type="EMBL" id="RPA84317.1"/>
    </source>
</evidence>